<accession>M0LQ19</accession>
<dbReference type="RefSeq" id="WP_006673333.1">
    <property type="nucleotide sequence ID" value="NZ_AOMA01000120.1"/>
</dbReference>
<comment type="caution">
    <text evidence="2">The sequence shown here is derived from an EMBL/GenBank/DDBJ whole genome shotgun (WGS) entry which is preliminary data.</text>
</comment>
<evidence type="ECO:0000313" key="3">
    <source>
        <dbReference type="Proteomes" id="UP000011607"/>
    </source>
</evidence>
<keyword evidence="3" id="KW-1185">Reference proteome</keyword>
<dbReference type="STRING" id="1227454.C446_12112"/>
<feature type="compositionally biased region" description="Acidic residues" evidence="1">
    <location>
        <begin position="52"/>
        <end position="82"/>
    </location>
</feature>
<dbReference type="AlphaFoldDB" id="M0LQ19"/>
<reference evidence="2 3" key="1">
    <citation type="journal article" date="2014" name="PLoS Genet.">
        <title>Phylogenetically driven sequencing of extremely halophilic archaea reveals strategies for static and dynamic osmo-response.</title>
        <authorList>
            <person name="Becker E.A."/>
            <person name="Seitzer P.M."/>
            <person name="Tritt A."/>
            <person name="Larsen D."/>
            <person name="Krusor M."/>
            <person name="Yao A.I."/>
            <person name="Wu D."/>
            <person name="Madern D."/>
            <person name="Eisen J.A."/>
            <person name="Darling A.E."/>
            <person name="Facciotti M.T."/>
        </authorList>
    </citation>
    <scope>NUCLEOTIDE SEQUENCE [LARGE SCALE GENOMIC DNA]</scope>
    <source>
        <strain evidence="2 3">JCM 10879</strain>
    </source>
</reference>
<proteinExistence type="predicted"/>
<feature type="region of interest" description="Disordered" evidence="1">
    <location>
        <begin position="1"/>
        <end position="30"/>
    </location>
</feature>
<dbReference type="eggNOG" id="arCOG01023">
    <property type="taxonomic scope" value="Archaea"/>
</dbReference>
<evidence type="ECO:0000256" key="1">
    <source>
        <dbReference type="SAM" id="MobiDB-lite"/>
    </source>
</evidence>
<dbReference type="PATRIC" id="fig|1227454.3.peg.2474"/>
<dbReference type="EMBL" id="AOMA01000120">
    <property type="protein sequence ID" value="EMA35667.1"/>
    <property type="molecule type" value="Genomic_DNA"/>
</dbReference>
<dbReference type="Proteomes" id="UP000011607">
    <property type="component" value="Unassembled WGS sequence"/>
</dbReference>
<protein>
    <submittedName>
        <fullName evidence="2">Uncharacterized protein</fullName>
    </submittedName>
</protein>
<feature type="region of interest" description="Disordered" evidence="1">
    <location>
        <begin position="44"/>
        <end position="84"/>
    </location>
</feature>
<name>M0LQ19_9EURY</name>
<dbReference type="OrthoDB" id="327300at2157"/>
<sequence length="326" mass="35970">MVSDRDSRSRRKDNDGISAESTISRRHTLQAGVVTAVSLSGCLGDGFSVGDDTADSGDGAAEEPTDDADSDEEDDASPDDDPLATVYAYLEAAVDEDLERMSELSHSDNPVDPAAWVEEGWEFRGGGDEEALEAVEMEVVDDDATLEDVFELEGAAFWFDEEELAETLEGEDVATVEIVAEEPTEDDMVWLLATEDGDWRYLFAAEIDDTPDDPEEAFDEQIEDEDDDVVVEIDWEYDSPTSDVPQAAVEITEERGVEANRIEIDTTIEGASTGAYDRDDDEFTATWDGGNTLYVPYDTDGDQIVVTAIDEEEDESWVVHREHYLP</sequence>
<organism evidence="2 3">
    <name type="scientific">Halobiforma nitratireducens JCM 10879</name>
    <dbReference type="NCBI Taxonomy" id="1227454"/>
    <lineage>
        <taxon>Archaea</taxon>
        <taxon>Methanobacteriati</taxon>
        <taxon>Methanobacteriota</taxon>
        <taxon>Stenosarchaea group</taxon>
        <taxon>Halobacteria</taxon>
        <taxon>Halobacteriales</taxon>
        <taxon>Natrialbaceae</taxon>
        <taxon>Halobiforma</taxon>
    </lineage>
</organism>
<feature type="compositionally biased region" description="Basic and acidic residues" evidence="1">
    <location>
        <begin position="1"/>
        <end position="15"/>
    </location>
</feature>
<evidence type="ECO:0000313" key="2">
    <source>
        <dbReference type="EMBL" id="EMA35667.1"/>
    </source>
</evidence>
<gene>
    <name evidence="2" type="ORF">C446_12112</name>
</gene>